<dbReference type="InterPro" id="IPR003819">
    <property type="entry name" value="TauD/TfdA-like"/>
</dbReference>
<dbReference type="PANTHER" id="PTHR43779">
    <property type="entry name" value="DIOXYGENASE RV0097-RELATED"/>
    <property type="match status" value="1"/>
</dbReference>
<protein>
    <submittedName>
        <fullName evidence="7">TauD/TfdA family dioxygenase</fullName>
    </submittedName>
</protein>
<accession>A0A6B2QWL3</accession>
<dbReference type="InterPro" id="IPR051178">
    <property type="entry name" value="TfdA_dioxygenase"/>
</dbReference>
<organism evidence="7">
    <name type="scientific">Sheuella amnicola</name>
    <dbReference type="NCBI Taxonomy" id="2707330"/>
    <lineage>
        <taxon>Bacteria</taxon>
        <taxon>Pseudomonadati</taxon>
        <taxon>Pseudomonadota</taxon>
        <taxon>Betaproteobacteria</taxon>
        <taxon>Burkholderiales</taxon>
        <taxon>Alcaligenaceae</taxon>
        <taxon>Sheuella</taxon>
    </lineage>
</organism>
<dbReference type="GO" id="GO:0046872">
    <property type="term" value="F:metal ion binding"/>
    <property type="evidence" value="ECO:0007669"/>
    <property type="project" value="UniProtKB-KW"/>
</dbReference>
<evidence type="ECO:0000256" key="4">
    <source>
        <dbReference type="ARBA" id="ARBA00023002"/>
    </source>
</evidence>
<evidence type="ECO:0000313" key="7">
    <source>
        <dbReference type="EMBL" id="NDY81654.1"/>
    </source>
</evidence>
<dbReference type="RefSeq" id="WP_163650968.1">
    <property type="nucleotide sequence ID" value="NZ_JAAGRN010000001.1"/>
</dbReference>
<keyword evidence="2" id="KW-0479">Metal-binding</keyword>
<proteinExistence type="inferred from homology"/>
<reference evidence="7" key="1">
    <citation type="submission" date="2020-02" db="EMBL/GenBank/DDBJ databases">
        <authorList>
            <person name="Chen W.-M."/>
        </authorList>
    </citation>
    <scope>NUCLEOTIDE SEQUENCE</scope>
    <source>
        <strain evidence="7">NBD-18</strain>
    </source>
</reference>
<evidence type="ECO:0000256" key="3">
    <source>
        <dbReference type="ARBA" id="ARBA00022964"/>
    </source>
</evidence>
<sequence>MSLSFKRIHPDFGAEVSAIDLNQTYDEQTLQELRDAMAQYSVLVFRDQHFSAQEQLDFAKRMDGELHAKTSSSVLAKNRYGNEALTDISNVGQDGDILGAEDRRRMNGISNRIWHTDASFEDPAGRYSMLYARNIPPVRADTEFADMRAAYDALDDETKRTIEGLHVNHSIVYSRHTMGFDFSPEESERLPGATHPLVKICQDSPRKSLYLASHASRIIEWPIPEGRLLLKDLIEHATQRKFVFSHEWRLNDLVIWDNRTTMHRARPFDDKKYKRELTRVTTLDLPREKQARVA</sequence>
<dbReference type="Gene3D" id="3.60.130.10">
    <property type="entry name" value="Clavaminate synthase-like"/>
    <property type="match status" value="1"/>
</dbReference>
<evidence type="ECO:0000256" key="1">
    <source>
        <dbReference type="ARBA" id="ARBA00005896"/>
    </source>
</evidence>
<keyword evidence="4" id="KW-0560">Oxidoreductase</keyword>
<keyword evidence="3 7" id="KW-0223">Dioxygenase</keyword>
<evidence type="ECO:0000256" key="2">
    <source>
        <dbReference type="ARBA" id="ARBA00022723"/>
    </source>
</evidence>
<dbReference type="SUPFAM" id="SSF51197">
    <property type="entry name" value="Clavaminate synthase-like"/>
    <property type="match status" value="1"/>
</dbReference>
<feature type="domain" description="TauD/TfdA-like" evidence="6">
    <location>
        <begin position="5"/>
        <end position="281"/>
    </location>
</feature>
<name>A0A6B2QWL3_9BURK</name>
<keyword evidence="5" id="KW-0408">Iron</keyword>
<gene>
    <name evidence="7" type="ORF">G3I67_00265</name>
</gene>
<dbReference type="GO" id="GO:0016706">
    <property type="term" value="F:2-oxoglutarate-dependent dioxygenase activity"/>
    <property type="evidence" value="ECO:0007669"/>
    <property type="project" value="UniProtKB-ARBA"/>
</dbReference>
<comment type="similarity">
    <text evidence="1">Belongs to the TfdA dioxygenase family.</text>
</comment>
<evidence type="ECO:0000259" key="6">
    <source>
        <dbReference type="Pfam" id="PF02668"/>
    </source>
</evidence>
<dbReference type="PANTHER" id="PTHR43779:SF3">
    <property type="entry name" value="(3R)-3-[(CARBOXYMETHYL)AMINO]FATTY ACID OXYGENASE_DECARBOXYLASE"/>
    <property type="match status" value="1"/>
</dbReference>
<dbReference type="InterPro" id="IPR042098">
    <property type="entry name" value="TauD-like_sf"/>
</dbReference>
<dbReference type="EMBL" id="JAAGRN010000001">
    <property type="protein sequence ID" value="NDY81654.1"/>
    <property type="molecule type" value="Genomic_DNA"/>
</dbReference>
<comment type="caution">
    <text evidence="7">The sequence shown here is derived from an EMBL/GenBank/DDBJ whole genome shotgun (WGS) entry which is preliminary data.</text>
</comment>
<dbReference type="Pfam" id="PF02668">
    <property type="entry name" value="TauD"/>
    <property type="match status" value="1"/>
</dbReference>
<dbReference type="AlphaFoldDB" id="A0A6B2QWL3"/>
<evidence type="ECO:0000256" key="5">
    <source>
        <dbReference type="ARBA" id="ARBA00023004"/>
    </source>
</evidence>